<dbReference type="InterPro" id="IPR036188">
    <property type="entry name" value="FAD/NAD-bd_sf"/>
</dbReference>
<dbReference type="Pfam" id="PF07992">
    <property type="entry name" value="Pyr_redox_2"/>
    <property type="match status" value="1"/>
</dbReference>
<dbReference type="PRINTS" id="PR00368">
    <property type="entry name" value="FADPNR"/>
</dbReference>
<evidence type="ECO:0000256" key="3">
    <source>
        <dbReference type="ARBA" id="ARBA00022630"/>
    </source>
</evidence>
<keyword evidence="6" id="KW-0558">Oxidation</keyword>
<dbReference type="Gene3D" id="3.40.250.10">
    <property type="entry name" value="Rhodanese-like domain"/>
    <property type="match status" value="1"/>
</dbReference>
<dbReference type="Pfam" id="PF02852">
    <property type="entry name" value="Pyr_redox_dim"/>
    <property type="match status" value="1"/>
</dbReference>
<dbReference type="PRINTS" id="PR00411">
    <property type="entry name" value="PNDRDTASEI"/>
</dbReference>
<evidence type="ECO:0000256" key="4">
    <source>
        <dbReference type="ARBA" id="ARBA00022827"/>
    </source>
</evidence>
<evidence type="ECO:0000259" key="8">
    <source>
        <dbReference type="PROSITE" id="PS50206"/>
    </source>
</evidence>
<dbReference type="InterPro" id="IPR023753">
    <property type="entry name" value="FAD/NAD-binding_dom"/>
</dbReference>
<keyword evidence="3" id="KW-0285">Flavoprotein</keyword>
<gene>
    <name evidence="9" type="ORF">ACFQ5M_04535</name>
</gene>
<reference evidence="10" key="1">
    <citation type="journal article" date="2019" name="Int. J. Syst. Evol. Microbiol.">
        <title>The Global Catalogue of Microorganisms (GCM) 10K type strain sequencing project: providing services to taxonomists for standard genome sequencing and annotation.</title>
        <authorList>
            <consortium name="The Broad Institute Genomics Platform"/>
            <consortium name="The Broad Institute Genome Sequencing Center for Infectious Disease"/>
            <person name="Wu L."/>
            <person name="Ma J."/>
        </authorList>
    </citation>
    <scope>NUCLEOTIDE SEQUENCE [LARGE SCALE GENOMIC DNA]</scope>
    <source>
        <strain evidence="10">CCM 8896</strain>
    </source>
</reference>
<dbReference type="RefSeq" id="WP_125715448.1">
    <property type="nucleotide sequence ID" value="NZ_JBHTOP010000007.1"/>
</dbReference>
<dbReference type="EMBL" id="JBHTOP010000007">
    <property type="protein sequence ID" value="MFD1671357.1"/>
    <property type="molecule type" value="Genomic_DNA"/>
</dbReference>
<keyword evidence="5" id="KW-0560">Oxidoreductase</keyword>
<evidence type="ECO:0000256" key="6">
    <source>
        <dbReference type="ARBA" id="ARBA00023097"/>
    </source>
</evidence>
<sequence length="558" mass="61329">MTDRIIIVGGVAGGASLATRLRRLNETAEIVIYEAGPYISFASCGLPYYVGGTIENRENLLVKTVAAMKADFNIEVHVNSTVVNIEPDQKTIQIQIEGQTELQTDHYQSLVLSTGVRPIQPNLPGLDQANNVFTVRTVPDVDEITAFMTTNRHANKYAVVVGGGFIGIEMAENLTQKGYHVTIVEAADQVMGNFDPEMAHFLHQHLQENGVQLMLGKKLASFAEMGRKVVLDTGKQIPADLVILAMGVRPNSELARVAEIETDERGFIKVSDQYETSQKQIYAIGDVISVVNGVTNQRQSIPLAGPANRQGRLLADILNGLPKKDPKVIGTSVVKVFDFTAAATGVNEKQLQQTNIDYQAMHLHPAAHATYYPGAEAIELKVLFDKQDGRILGAQALGEKEVDKRIDMIATAMRFGGKITDLIDVEVAYAPPYASAKDPINFAGYLGEDIQNGLVKTIQWSQVTQLLVDQAFFLDVRDPAELLAMPKLDGAVNIPRSEIRQRLAELPKEQPIYVYCAVGLRGYNVCRILSQLGYDVYNIDGGLKTYRMSQYRIKPISL</sequence>
<evidence type="ECO:0000313" key="9">
    <source>
        <dbReference type="EMBL" id="MFD1671357.1"/>
    </source>
</evidence>
<evidence type="ECO:0000256" key="2">
    <source>
        <dbReference type="ARBA" id="ARBA00009130"/>
    </source>
</evidence>
<organism evidence="9 10">
    <name type="scientific">Agrilactobacillus yilanensis</name>
    <dbReference type="NCBI Taxonomy" id="2485997"/>
    <lineage>
        <taxon>Bacteria</taxon>
        <taxon>Bacillati</taxon>
        <taxon>Bacillota</taxon>
        <taxon>Bacilli</taxon>
        <taxon>Lactobacillales</taxon>
        <taxon>Lactobacillaceae</taxon>
        <taxon>Agrilactobacillus</taxon>
    </lineage>
</organism>
<proteinExistence type="inferred from homology"/>
<dbReference type="PANTHER" id="PTHR43429:SF1">
    <property type="entry name" value="NAD(P)H SULFUR OXIDOREDUCTASE (COA-DEPENDENT)"/>
    <property type="match status" value="1"/>
</dbReference>
<name>A0ABW4J589_9LACO</name>
<evidence type="ECO:0000313" key="10">
    <source>
        <dbReference type="Proteomes" id="UP001597267"/>
    </source>
</evidence>
<dbReference type="SUPFAM" id="SSF52821">
    <property type="entry name" value="Rhodanese/Cell cycle control phosphatase"/>
    <property type="match status" value="1"/>
</dbReference>
<keyword evidence="10" id="KW-1185">Reference proteome</keyword>
<comment type="cofactor">
    <cofactor evidence="1">
        <name>FAD</name>
        <dbReference type="ChEBI" id="CHEBI:57692"/>
    </cofactor>
</comment>
<comment type="caution">
    <text evidence="9">The sequence shown here is derived from an EMBL/GenBank/DDBJ whole genome shotgun (WGS) entry which is preliminary data.</text>
</comment>
<protein>
    <submittedName>
        <fullName evidence="9">FAD-dependent oxidoreductase</fullName>
    </submittedName>
</protein>
<evidence type="ECO:0000256" key="1">
    <source>
        <dbReference type="ARBA" id="ARBA00001974"/>
    </source>
</evidence>
<dbReference type="InterPro" id="IPR016156">
    <property type="entry name" value="FAD/NAD-linked_Rdtase_dimer_sf"/>
</dbReference>
<dbReference type="InterPro" id="IPR001763">
    <property type="entry name" value="Rhodanese-like_dom"/>
</dbReference>
<dbReference type="InterPro" id="IPR036873">
    <property type="entry name" value="Rhodanese-like_dom_sf"/>
</dbReference>
<dbReference type="Pfam" id="PF00581">
    <property type="entry name" value="Rhodanese"/>
    <property type="match status" value="1"/>
</dbReference>
<accession>A0ABW4J589</accession>
<dbReference type="SUPFAM" id="SSF55424">
    <property type="entry name" value="FAD/NAD-linked reductases, dimerisation (C-terminal) domain"/>
    <property type="match status" value="1"/>
</dbReference>
<keyword evidence="4" id="KW-0274">FAD</keyword>
<dbReference type="PANTHER" id="PTHR43429">
    <property type="entry name" value="PYRIDINE NUCLEOTIDE-DISULFIDE OXIDOREDUCTASE DOMAIN-CONTAINING"/>
    <property type="match status" value="1"/>
</dbReference>
<dbReference type="SUPFAM" id="SSF51905">
    <property type="entry name" value="FAD/NAD(P)-binding domain"/>
    <property type="match status" value="1"/>
</dbReference>
<dbReference type="SMART" id="SM00450">
    <property type="entry name" value="RHOD"/>
    <property type="match status" value="1"/>
</dbReference>
<comment type="similarity">
    <text evidence="2">Belongs to the class-III pyridine nucleotide-disulfide oxidoreductase family.</text>
</comment>
<evidence type="ECO:0000256" key="5">
    <source>
        <dbReference type="ARBA" id="ARBA00023002"/>
    </source>
</evidence>
<dbReference type="InterPro" id="IPR004099">
    <property type="entry name" value="Pyr_nucl-diS_OxRdtase_dimer"/>
</dbReference>
<dbReference type="Gene3D" id="3.50.50.60">
    <property type="entry name" value="FAD/NAD(P)-binding domain"/>
    <property type="match status" value="2"/>
</dbReference>
<evidence type="ECO:0000256" key="7">
    <source>
        <dbReference type="ARBA" id="ARBA00023284"/>
    </source>
</evidence>
<dbReference type="InterPro" id="IPR050260">
    <property type="entry name" value="FAD-bd_OxRdtase"/>
</dbReference>
<dbReference type="Proteomes" id="UP001597267">
    <property type="component" value="Unassembled WGS sequence"/>
</dbReference>
<feature type="domain" description="Rhodanese" evidence="8">
    <location>
        <begin position="467"/>
        <end position="555"/>
    </location>
</feature>
<keyword evidence="7" id="KW-0676">Redox-active center</keyword>
<dbReference type="PROSITE" id="PS50206">
    <property type="entry name" value="RHODANESE_3"/>
    <property type="match status" value="1"/>
</dbReference>